<evidence type="ECO:0000256" key="8">
    <source>
        <dbReference type="ARBA" id="ARBA00023136"/>
    </source>
</evidence>
<keyword evidence="5" id="KW-0997">Cell inner membrane</keyword>
<dbReference type="Pfam" id="PF25917">
    <property type="entry name" value="BSH_RND"/>
    <property type="match status" value="1"/>
</dbReference>
<evidence type="ECO:0000256" key="3">
    <source>
        <dbReference type="ARBA" id="ARBA00022448"/>
    </source>
</evidence>
<evidence type="ECO:0000256" key="2">
    <source>
        <dbReference type="ARBA" id="ARBA00009477"/>
    </source>
</evidence>
<gene>
    <name evidence="13" type="ordered locus">Caul_3187</name>
</gene>
<dbReference type="Gene3D" id="2.40.50.100">
    <property type="match status" value="1"/>
</dbReference>
<dbReference type="STRING" id="366602.Caul_3187"/>
<dbReference type="GO" id="GO:0005886">
    <property type="term" value="C:plasma membrane"/>
    <property type="evidence" value="ECO:0007669"/>
    <property type="project" value="UniProtKB-SubCell"/>
</dbReference>
<dbReference type="GO" id="GO:0046677">
    <property type="term" value="P:response to antibiotic"/>
    <property type="evidence" value="ECO:0007669"/>
    <property type="project" value="UniProtKB-ARBA"/>
</dbReference>
<dbReference type="InterPro" id="IPR050739">
    <property type="entry name" value="MFP"/>
</dbReference>
<keyword evidence="3" id="KW-0813">Transport</keyword>
<evidence type="ECO:0000259" key="11">
    <source>
        <dbReference type="Pfam" id="PF25876"/>
    </source>
</evidence>
<protein>
    <submittedName>
        <fullName evidence="13">Secretion protein HlyD family protein</fullName>
    </submittedName>
</protein>
<evidence type="ECO:0000256" key="7">
    <source>
        <dbReference type="ARBA" id="ARBA00022989"/>
    </source>
</evidence>
<dbReference type="InterPro" id="IPR058625">
    <property type="entry name" value="MdtA-like_BSH"/>
</dbReference>
<evidence type="ECO:0000256" key="10">
    <source>
        <dbReference type="SAM" id="Phobius"/>
    </source>
</evidence>
<evidence type="ECO:0000256" key="9">
    <source>
        <dbReference type="SAM" id="Coils"/>
    </source>
</evidence>
<dbReference type="InterPro" id="IPR058624">
    <property type="entry name" value="MdtA-like_HH"/>
</dbReference>
<sequence>MSDTASSAQAPGKPNGNRRQLLTGLAVVVVIGLVLWALYAFFVGSRQVETDNAYVGAEVAQVTPLISGPVAKVLVSETQVVAAGQPLVVIDDADAKIAVLSAQAALGQAQRKVQGYFASDTALGGQVAARDADIARAQAGVTGAQASLEQARIELSRRKALSDSGAVSGEELTTAQSQFTNAQSALLEARAALAQAKANRAAAEGSRDVNVALISGLPASKNPEIAAAEARLASAQLALDRTVLRAPLAGVVSKKNVQVGQQVQIGAPLMAIVPTTDAFVDANFKEVQLDKVRIGQPVILTSDLYGGGVKFHGRVKGLSGGTGSAFSLIPAQNASGNWIKVVQRLPVRIALDPAELKAHPLRVGLSMKAAIDISK</sequence>
<keyword evidence="6 10" id="KW-0812">Transmembrane</keyword>
<keyword evidence="7 10" id="KW-1133">Transmembrane helix</keyword>
<dbReference type="PRINTS" id="PR01490">
    <property type="entry name" value="RTXTOXIND"/>
</dbReference>
<dbReference type="OrthoDB" id="9811754at2"/>
<dbReference type="AlphaFoldDB" id="B0T2R3"/>
<dbReference type="PANTHER" id="PTHR30386">
    <property type="entry name" value="MEMBRANE FUSION SUBUNIT OF EMRAB-TOLC MULTIDRUG EFFLUX PUMP"/>
    <property type="match status" value="1"/>
</dbReference>
<evidence type="ECO:0000256" key="1">
    <source>
        <dbReference type="ARBA" id="ARBA00004377"/>
    </source>
</evidence>
<dbReference type="Gene3D" id="2.40.30.170">
    <property type="match status" value="1"/>
</dbReference>
<accession>B0T2R3</accession>
<keyword evidence="4" id="KW-1003">Cell membrane</keyword>
<dbReference type="Pfam" id="PF25876">
    <property type="entry name" value="HH_MFP_RND"/>
    <property type="match status" value="1"/>
</dbReference>
<comment type="similarity">
    <text evidence="2">Belongs to the membrane fusion protein (MFP) (TC 8.A.1) family.</text>
</comment>
<dbReference type="EMBL" id="CP000927">
    <property type="protein sequence ID" value="ABZ72314.1"/>
    <property type="molecule type" value="Genomic_DNA"/>
</dbReference>
<feature type="domain" description="Multidrug resistance protein MdtA-like barrel-sandwich hybrid" evidence="12">
    <location>
        <begin position="58"/>
        <end position="273"/>
    </location>
</feature>
<dbReference type="eggNOG" id="COG1566">
    <property type="taxonomic scope" value="Bacteria"/>
</dbReference>
<dbReference type="Gene3D" id="1.10.287.470">
    <property type="entry name" value="Helix hairpin bin"/>
    <property type="match status" value="1"/>
</dbReference>
<evidence type="ECO:0000259" key="12">
    <source>
        <dbReference type="Pfam" id="PF25917"/>
    </source>
</evidence>
<evidence type="ECO:0000256" key="4">
    <source>
        <dbReference type="ARBA" id="ARBA00022475"/>
    </source>
</evidence>
<keyword evidence="9" id="KW-0175">Coiled coil</keyword>
<organism evidence="13">
    <name type="scientific">Caulobacter sp. (strain K31)</name>
    <dbReference type="NCBI Taxonomy" id="366602"/>
    <lineage>
        <taxon>Bacteria</taxon>
        <taxon>Pseudomonadati</taxon>
        <taxon>Pseudomonadota</taxon>
        <taxon>Alphaproteobacteria</taxon>
        <taxon>Caulobacterales</taxon>
        <taxon>Caulobacteraceae</taxon>
        <taxon>Caulobacter</taxon>
    </lineage>
</organism>
<dbReference type="PANTHER" id="PTHR30386:SF19">
    <property type="entry name" value="MULTIDRUG EXPORT PROTEIN EMRA-RELATED"/>
    <property type="match status" value="1"/>
</dbReference>
<evidence type="ECO:0000313" key="13">
    <source>
        <dbReference type="EMBL" id="ABZ72314.1"/>
    </source>
</evidence>
<dbReference type="SUPFAM" id="SSF111369">
    <property type="entry name" value="HlyD-like secretion proteins"/>
    <property type="match status" value="3"/>
</dbReference>
<dbReference type="GO" id="GO:1990961">
    <property type="term" value="P:xenobiotic detoxification by transmembrane export across the plasma membrane"/>
    <property type="evidence" value="ECO:0007669"/>
    <property type="project" value="UniProtKB-ARBA"/>
</dbReference>
<dbReference type="GO" id="GO:0015721">
    <property type="term" value="P:bile acid and bile salt transport"/>
    <property type="evidence" value="ECO:0007669"/>
    <property type="project" value="UniProtKB-ARBA"/>
</dbReference>
<dbReference type="KEGG" id="cak:Caul_3187"/>
<feature type="coiled-coil region" evidence="9">
    <location>
        <begin position="179"/>
        <end position="206"/>
    </location>
</feature>
<evidence type="ECO:0000256" key="6">
    <source>
        <dbReference type="ARBA" id="ARBA00022692"/>
    </source>
</evidence>
<evidence type="ECO:0000256" key="5">
    <source>
        <dbReference type="ARBA" id="ARBA00022519"/>
    </source>
</evidence>
<reference evidence="13" key="1">
    <citation type="submission" date="2008-01" db="EMBL/GenBank/DDBJ databases">
        <title>Complete sequence of chromosome of Caulobacter sp. K31.</title>
        <authorList>
            <consortium name="US DOE Joint Genome Institute"/>
            <person name="Copeland A."/>
            <person name="Lucas S."/>
            <person name="Lapidus A."/>
            <person name="Barry K."/>
            <person name="Glavina del Rio T."/>
            <person name="Dalin E."/>
            <person name="Tice H."/>
            <person name="Pitluck S."/>
            <person name="Bruce D."/>
            <person name="Goodwin L."/>
            <person name="Thompson L.S."/>
            <person name="Brettin T."/>
            <person name="Detter J.C."/>
            <person name="Han C."/>
            <person name="Schmutz J."/>
            <person name="Larimer F."/>
            <person name="Land M."/>
            <person name="Hauser L."/>
            <person name="Kyrpides N."/>
            <person name="Kim E."/>
            <person name="Stephens C."/>
            <person name="Richardson P."/>
        </authorList>
    </citation>
    <scope>NUCLEOTIDE SEQUENCE [LARGE SCALE GENOMIC DNA]</scope>
    <source>
        <strain evidence="13">K31</strain>
    </source>
</reference>
<proteinExistence type="inferred from homology"/>
<feature type="domain" description="Multidrug resistance protein MdtA-like alpha-helical hairpin" evidence="11">
    <location>
        <begin position="135"/>
        <end position="199"/>
    </location>
</feature>
<feature type="transmembrane region" description="Helical" evidence="10">
    <location>
        <begin position="21"/>
        <end position="42"/>
    </location>
</feature>
<dbReference type="FunFam" id="2.40.30.170:FF:000003">
    <property type="entry name" value="Multidrug resistance protein A"/>
    <property type="match status" value="1"/>
</dbReference>
<keyword evidence="8 10" id="KW-0472">Membrane</keyword>
<comment type="subcellular location">
    <subcellularLocation>
        <location evidence="1">Cell inner membrane</location>
        <topology evidence="1">Single-pass membrane protein</topology>
    </subcellularLocation>
</comment>
<dbReference type="HOGENOM" id="CLU_018816_15_0_5"/>
<name>B0T2R3_CAUSK</name>